<protein>
    <submittedName>
        <fullName evidence="1">Uncharacterized protein</fullName>
    </submittedName>
</protein>
<dbReference type="EMBL" id="AMCI01008710">
    <property type="protein sequence ID" value="EJW90642.1"/>
    <property type="molecule type" value="Genomic_DNA"/>
</dbReference>
<dbReference type="AlphaFoldDB" id="J9FM24"/>
<proteinExistence type="predicted"/>
<sequence>YCGAKFVIQISVEEKIHGIP</sequence>
<organism evidence="1">
    <name type="scientific">gut metagenome</name>
    <dbReference type="NCBI Taxonomy" id="749906"/>
    <lineage>
        <taxon>unclassified sequences</taxon>
        <taxon>metagenomes</taxon>
        <taxon>organismal metagenomes</taxon>
    </lineage>
</organism>
<reference evidence="1" key="1">
    <citation type="journal article" date="2012" name="PLoS ONE">
        <title>Gene sets for utilization of primary and secondary nutrition supplies in the distal gut of endangered iberian lynx.</title>
        <authorList>
            <person name="Alcaide M."/>
            <person name="Messina E."/>
            <person name="Richter M."/>
            <person name="Bargiela R."/>
            <person name="Peplies J."/>
            <person name="Huws S.A."/>
            <person name="Newbold C.J."/>
            <person name="Golyshin P.N."/>
            <person name="Simon M.A."/>
            <person name="Lopez G."/>
            <person name="Yakimov M.M."/>
            <person name="Ferrer M."/>
        </authorList>
    </citation>
    <scope>NUCLEOTIDE SEQUENCE</scope>
</reference>
<comment type="caution">
    <text evidence="1">The sequence shown here is derived from an EMBL/GenBank/DDBJ whole genome shotgun (WGS) entry which is preliminary data.</text>
</comment>
<accession>J9FM24</accession>
<evidence type="ECO:0000313" key="1">
    <source>
        <dbReference type="EMBL" id="EJW90642.1"/>
    </source>
</evidence>
<feature type="non-terminal residue" evidence="1">
    <location>
        <position position="1"/>
    </location>
</feature>
<name>J9FM24_9ZZZZ</name>
<gene>
    <name evidence="1" type="ORF">EVA_21251</name>
</gene>